<dbReference type="Proteomes" id="UP001552299">
    <property type="component" value="Unassembled WGS sequence"/>
</dbReference>
<protein>
    <submittedName>
        <fullName evidence="3">Uncharacterized protein</fullName>
    </submittedName>
</protein>
<keyword evidence="1" id="KW-0040">ANK repeat</keyword>
<evidence type="ECO:0000313" key="4">
    <source>
        <dbReference type="Proteomes" id="UP001552299"/>
    </source>
</evidence>
<evidence type="ECO:0000256" key="2">
    <source>
        <dbReference type="SAM" id="MobiDB-lite"/>
    </source>
</evidence>
<dbReference type="Gene3D" id="1.25.40.20">
    <property type="entry name" value="Ankyrin repeat-containing domain"/>
    <property type="match status" value="1"/>
</dbReference>
<dbReference type="SUPFAM" id="SSF48403">
    <property type="entry name" value="Ankyrin repeat"/>
    <property type="match status" value="1"/>
</dbReference>
<dbReference type="SMART" id="SM00248">
    <property type="entry name" value="ANK"/>
    <property type="match status" value="3"/>
</dbReference>
<feature type="repeat" description="ANK" evidence="1">
    <location>
        <begin position="141"/>
        <end position="173"/>
    </location>
</feature>
<comment type="caution">
    <text evidence="3">The sequence shown here is derived from an EMBL/GenBank/DDBJ whole genome shotgun (WGS) entry which is preliminary data.</text>
</comment>
<dbReference type="EMBL" id="JANQDX010000015">
    <property type="protein sequence ID" value="KAL0910921.1"/>
    <property type="molecule type" value="Genomic_DNA"/>
</dbReference>
<keyword evidence="4" id="KW-1185">Reference proteome</keyword>
<dbReference type="PROSITE" id="PS50297">
    <property type="entry name" value="ANK_REP_REGION"/>
    <property type="match status" value="1"/>
</dbReference>
<proteinExistence type="predicted"/>
<dbReference type="InterPro" id="IPR021832">
    <property type="entry name" value="ANKRD13"/>
</dbReference>
<dbReference type="PANTHER" id="PTHR12447:SF35">
    <property type="entry name" value="ANKYRIN REPEAT FAMILY PROTEIN"/>
    <property type="match status" value="1"/>
</dbReference>
<dbReference type="InterPro" id="IPR002110">
    <property type="entry name" value="Ankyrin_rpt"/>
</dbReference>
<feature type="region of interest" description="Disordered" evidence="2">
    <location>
        <begin position="45"/>
        <end position="72"/>
    </location>
</feature>
<dbReference type="AlphaFoldDB" id="A0ABD0UEB1"/>
<name>A0ABD0UEB1_DENTH</name>
<dbReference type="PANTHER" id="PTHR12447">
    <property type="entry name" value="ANKYRIN REPEAT DOMAIN-CONTAINING PROTEIN 13"/>
    <property type="match status" value="1"/>
</dbReference>
<evidence type="ECO:0000313" key="3">
    <source>
        <dbReference type="EMBL" id="KAL0910921.1"/>
    </source>
</evidence>
<organism evidence="3 4">
    <name type="scientific">Dendrobium thyrsiflorum</name>
    <name type="common">Pinecone-like raceme dendrobium</name>
    <name type="synonym">Orchid</name>
    <dbReference type="NCBI Taxonomy" id="117978"/>
    <lineage>
        <taxon>Eukaryota</taxon>
        <taxon>Viridiplantae</taxon>
        <taxon>Streptophyta</taxon>
        <taxon>Embryophyta</taxon>
        <taxon>Tracheophyta</taxon>
        <taxon>Spermatophyta</taxon>
        <taxon>Magnoliopsida</taxon>
        <taxon>Liliopsida</taxon>
        <taxon>Asparagales</taxon>
        <taxon>Orchidaceae</taxon>
        <taxon>Epidendroideae</taxon>
        <taxon>Malaxideae</taxon>
        <taxon>Dendrobiinae</taxon>
        <taxon>Dendrobium</taxon>
    </lineage>
</organism>
<gene>
    <name evidence="3" type="ORF">M5K25_019017</name>
</gene>
<evidence type="ECO:0000256" key="1">
    <source>
        <dbReference type="PROSITE-ProRule" id="PRU00023"/>
    </source>
</evidence>
<reference evidence="3 4" key="1">
    <citation type="journal article" date="2024" name="Plant Biotechnol. J.">
        <title>Dendrobium thyrsiflorum genome and its molecular insights into genes involved in important horticultural traits.</title>
        <authorList>
            <person name="Chen B."/>
            <person name="Wang J.Y."/>
            <person name="Zheng P.J."/>
            <person name="Li K.L."/>
            <person name="Liang Y.M."/>
            <person name="Chen X.F."/>
            <person name="Zhang C."/>
            <person name="Zhao X."/>
            <person name="He X."/>
            <person name="Zhang G.Q."/>
            <person name="Liu Z.J."/>
            <person name="Xu Q."/>
        </authorList>
    </citation>
    <scope>NUCLEOTIDE SEQUENCE [LARGE SCALE GENOMIC DNA]</scope>
    <source>
        <strain evidence="3">GZMU011</strain>
    </source>
</reference>
<dbReference type="Pfam" id="PF13857">
    <property type="entry name" value="Ank_5"/>
    <property type="match status" value="1"/>
</dbReference>
<sequence>MSTFYFPSTCASLRNIEVPKGIRTQSRTIRPQALGFALCIRKKPPRAKPLPQQPPTPGPQKHSDVASPSPTPKPLLRPVLAKFSPVHKAVLARDYSGLKRILASLPRLLDPLEIKTEAASLAEGEKADAVFAVIDKRDVPNRETPLHLAVRLGDATATEMLMVAGADWSLQNEQGWSALQEAICAREENLAKIIIRHYQPLAWAKWCRRLPRVVSTMRRMRDFYMEIMFHFESSVIPFISRIAPSDSHPARDEPQVSSLPVRKAERLPSQFARIGLPITRSAA</sequence>
<accession>A0ABD0UEB1</accession>
<dbReference type="PROSITE" id="PS50088">
    <property type="entry name" value="ANK_REPEAT"/>
    <property type="match status" value="1"/>
</dbReference>
<feature type="compositionally biased region" description="Pro residues" evidence="2">
    <location>
        <begin position="47"/>
        <end position="58"/>
    </location>
</feature>
<dbReference type="InterPro" id="IPR036770">
    <property type="entry name" value="Ankyrin_rpt-contain_sf"/>
</dbReference>